<dbReference type="GO" id="GO:0005506">
    <property type="term" value="F:iron ion binding"/>
    <property type="evidence" value="ECO:0007669"/>
    <property type="project" value="InterPro"/>
</dbReference>
<dbReference type="GO" id="GO:0016705">
    <property type="term" value="F:oxidoreductase activity, acting on paired donors, with incorporation or reduction of molecular oxygen"/>
    <property type="evidence" value="ECO:0007669"/>
    <property type="project" value="InterPro"/>
</dbReference>
<evidence type="ECO:0000256" key="5">
    <source>
        <dbReference type="ARBA" id="ARBA00023002"/>
    </source>
</evidence>
<keyword evidence="3" id="KW-0349">Heme</keyword>
<dbReference type="AlphaFoldDB" id="A0A392NEG0"/>
<dbReference type="Proteomes" id="UP000265520">
    <property type="component" value="Unassembled WGS sequence"/>
</dbReference>
<sequence>MGSLAHIKLASLATSLKAKRLMALSLGATRVVISSHPETAREILFGSSFSDRPIKESARLLMFERAIGFAPSGTYWKKLRRIAAFNMFSPRRILGLESLRRRVADEMVVRVWKEMEEIGVVEVRGILQEGSFSNILESVFGSINNFNCLSLRGSEELGSMVKEGYELIAKFNLEDYFPFKFLDFYGVKRKCHKLSTKVTSVVGQMVEERKRAQELLIGENDFLSTLLSLPKEERLGDSDMVAILWVSF</sequence>
<accession>A0A392NEG0</accession>
<dbReference type="InterPro" id="IPR051996">
    <property type="entry name" value="Cytochrome_P450_78A"/>
</dbReference>
<keyword evidence="9" id="KW-1185">Reference proteome</keyword>
<dbReference type="SUPFAM" id="SSF48264">
    <property type="entry name" value="Cytochrome P450"/>
    <property type="match status" value="1"/>
</dbReference>
<evidence type="ECO:0000256" key="2">
    <source>
        <dbReference type="ARBA" id="ARBA00010617"/>
    </source>
</evidence>
<evidence type="ECO:0000256" key="6">
    <source>
        <dbReference type="ARBA" id="ARBA00023004"/>
    </source>
</evidence>
<comment type="similarity">
    <text evidence="2">Belongs to the cytochrome P450 family.</text>
</comment>
<dbReference type="PANTHER" id="PTHR47946:SF13">
    <property type="entry name" value="CYTOCHROME P450 FAMILY PROTEIN, EXPRESSED"/>
    <property type="match status" value="1"/>
</dbReference>
<dbReference type="InterPro" id="IPR036396">
    <property type="entry name" value="Cyt_P450_sf"/>
</dbReference>
<evidence type="ECO:0000313" key="9">
    <source>
        <dbReference type="Proteomes" id="UP000265520"/>
    </source>
</evidence>
<dbReference type="InterPro" id="IPR001128">
    <property type="entry name" value="Cyt_P450"/>
</dbReference>
<keyword evidence="4" id="KW-0479">Metal-binding</keyword>
<evidence type="ECO:0000256" key="1">
    <source>
        <dbReference type="ARBA" id="ARBA00001971"/>
    </source>
</evidence>
<name>A0A392NEG0_9FABA</name>
<comment type="cofactor">
    <cofactor evidence="1">
        <name>heme</name>
        <dbReference type="ChEBI" id="CHEBI:30413"/>
    </cofactor>
</comment>
<dbReference type="Gene3D" id="1.10.630.10">
    <property type="entry name" value="Cytochrome P450"/>
    <property type="match status" value="1"/>
</dbReference>
<gene>
    <name evidence="8" type="ORF">A2U01_0019111</name>
</gene>
<keyword evidence="5" id="KW-0560">Oxidoreductase</keyword>
<dbReference type="EMBL" id="LXQA010036743">
    <property type="protein sequence ID" value="MCH98112.1"/>
    <property type="molecule type" value="Genomic_DNA"/>
</dbReference>
<comment type="caution">
    <text evidence="8">The sequence shown here is derived from an EMBL/GenBank/DDBJ whole genome shotgun (WGS) entry which is preliminary data.</text>
</comment>
<dbReference type="GO" id="GO:0004497">
    <property type="term" value="F:monooxygenase activity"/>
    <property type="evidence" value="ECO:0007669"/>
    <property type="project" value="UniProtKB-KW"/>
</dbReference>
<reference evidence="8 9" key="1">
    <citation type="journal article" date="2018" name="Front. Plant Sci.">
        <title>Red Clover (Trifolium pratense) and Zigzag Clover (T. medium) - A Picture of Genomic Similarities and Differences.</title>
        <authorList>
            <person name="Dluhosova J."/>
            <person name="Istvanek J."/>
            <person name="Nedelnik J."/>
            <person name="Repkova J."/>
        </authorList>
    </citation>
    <scope>NUCLEOTIDE SEQUENCE [LARGE SCALE GENOMIC DNA]</scope>
    <source>
        <strain evidence="9">cv. 10/8</strain>
        <tissue evidence="8">Leaf</tissue>
    </source>
</reference>
<evidence type="ECO:0000313" key="8">
    <source>
        <dbReference type="EMBL" id="MCH98112.1"/>
    </source>
</evidence>
<keyword evidence="7" id="KW-0503">Monooxygenase</keyword>
<dbReference type="GO" id="GO:0020037">
    <property type="term" value="F:heme binding"/>
    <property type="evidence" value="ECO:0007669"/>
    <property type="project" value="InterPro"/>
</dbReference>
<proteinExistence type="inferred from homology"/>
<keyword evidence="6" id="KW-0408">Iron</keyword>
<evidence type="ECO:0000256" key="4">
    <source>
        <dbReference type="ARBA" id="ARBA00022723"/>
    </source>
</evidence>
<organism evidence="8 9">
    <name type="scientific">Trifolium medium</name>
    <dbReference type="NCBI Taxonomy" id="97028"/>
    <lineage>
        <taxon>Eukaryota</taxon>
        <taxon>Viridiplantae</taxon>
        <taxon>Streptophyta</taxon>
        <taxon>Embryophyta</taxon>
        <taxon>Tracheophyta</taxon>
        <taxon>Spermatophyta</taxon>
        <taxon>Magnoliopsida</taxon>
        <taxon>eudicotyledons</taxon>
        <taxon>Gunneridae</taxon>
        <taxon>Pentapetalae</taxon>
        <taxon>rosids</taxon>
        <taxon>fabids</taxon>
        <taxon>Fabales</taxon>
        <taxon>Fabaceae</taxon>
        <taxon>Papilionoideae</taxon>
        <taxon>50 kb inversion clade</taxon>
        <taxon>NPAAA clade</taxon>
        <taxon>Hologalegina</taxon>
        <taxon>IRL clade</taxon>
        <taxon>Trifolieae</taxon>
        <taxon>Trifolium</taxon>
    </lineage>
</organism>
<dbReference type="Pfam" id="PF00067">
    <property type="entry name" value="p450"/>
    <property type="match status" value="1"/>
</dbReference>
<evidence type="ECO:0000256" key="7">
    <source>
        <dbReference type="ARBA" id="ARBA00023033"/>
    </source>
</evidence>
<dbReference type="PANTHER" id="PTHR47946">
    <property type="entry name" value="CYTOCHROME P450 78A7-RELATED"/>
    <property type="match status" value="1"/>
</dbReference>
<evidence type="ECO:0000256" key="3">
    <source>
        <dbReference type="ARBA" id="ARBA00022617"/>
    </source>
</evidence>
<protein>
    <submittedName>
        <fullName evidence="8">Cytochrome P450 78A5-like</fullName>
    </submittedName>
</protein>